<name>A0AB34JGP7_PRYPA</name>
<keyword evidence="5" id="KW-1185">Reference proteome</keyword>
<feature type="domain" description="CBS" evidence="3">
    <location>
        <begin position="263"/>
        <end position="319"/>
    </location>
</feature>
<dbReference type="PROSITE" id="PS51371">
    <property type="entry name" value="CBS"/>
    <property type="match status" value="2"/>
</dbReference>
<evidence type="ECO:0000313" key="5">
    <source>
        <dbReference type="Proteomes" id="UP001515480"/>
    </source>
</evidence>
<evidence type="ECO:0000256" key="1">
    <source>
        <dbReference type="ARBA" id="ARBA00023122"/>
    </source>
</evidence>
<dbReference type="Gene3D" id="3.90.1280.20">
    <property type="match status" value="1"/>
</dbReference>
<accession>A0AB34JGP7</accession>
<protein>
    <recommendedName>
        <fullName evidence="3">CBS domain-containing protein</fullName>
    </recommendedName>
</protein>
<dbReference type="InterPro" id="IPR046342">
    <property type="entry name" value="CBS_dom_sf"/>
</dbReference>
<dbReference type="InterPro" id="IPR000644">
    <property type="entry name" value="CBS_dom"/>
</dbReference>
<feature type="domain" description="CBS" evidence="3">
    <location>
        <begin position="83"/>
        <end position="140"/>
    </location>
</feature>
<dbReference type="PANTHER" id="PTHR43080:SF2">
    <property type="entry name" value="CBS DOMAIN-CONTAINING PROTEIN"/>
    <property type="match status" value="1"/>
</dbReference>
<dbReference type="PANTHER" id="PTHR43080">
    <property type="entry name" value="CBS DOMAIN-CONTAINING PROTEIN CBSX3, MITOCHONDRIAL"/>
    <property type="match status" value="1"/>
</dbReference>
<keyword evidence="1 2" id="KW-0129">CBS domain</keyword>
<dbReference type="Gene3D" id="3.10.580.10">
    <property type="entry name" value="CBS-domain"/>
    <property type="match status" value="2"/>
</dbReference>
<sequence length="319" mass="34813">MALPKFNFTLPVLQMVSGSAAKVHKIAPNASAFRAAIDMIKGRLNSLVVSGPEGMAGILTERDFLKLPMEKGHSRKTSVADIMTPAAAVTTVPSSYTVQKCVSTMRSIKVRHLPIVEKGEVKAVLSMQDVSQQIAKTMSQQQHWPAGEDPSTLTVGDLLDDPNINTPTLGDIQMSSKASVADAVERMREMKSGSLLVRIPGVFMPYSNQFGIFTERDLVYSVAPYDEESPHDIKLEEVSRFTSGTSKAMMQAIVENPSLASTYRPTSVTCVQRTTKVRDCLSLMLGNGLLYVPVTENKQPINIISMRDINHFLAPETGV</sequence>
<dbReference type="InterPro" id="IPR051257">
    <property type="entry name" value="Diverse_CBS-Domain"/>
</dbReference>
<evidence type="ECO:0000256" key="2">
    <source>
        <dbReference type="PROSITE-ProRule" id="PRU00703"/>
    </source>
</evidence>
<organism evidence="4 5">
    <name type="scientific">Prymnesium parvum</name>
    <name type="common">Toxic golden alga</name>
    <dbReference type="NCBI Taxonomy" id="97485"/>
    <lineage>
        <taxon>Eukaryota</taxon>
        <taxon>Haptista</taxon>
        <taxon>Haptophyta</taxon>
        <taxon>Prymnesiophyceae</taxon>
        <taxon>Prymnesiales</taxon>
        <taxon>Prymnesiaceae</taxon>
        <taxon>Prymnesium</taxon>
    </lineage>
</organism>
<dbReference type="AlphaFoldDB" id="A0AB34JGP7"/>
<dbReference type="SMART" id="SM00116">
    <property type="entry name" value="CBS"/>
    <property type="match status" value="3"/>
</dbReference>
<evidence type="ECO:0000313" key="4">
    <source>
        <dbReference type="EMBL" id="KAL1521039.1"/>
    </source>
</evidence>
<proteinExistence type="predicted"/>
<dbReference type="Proteomes" id="UP001515480">
    <property type="component" value="Unassembled WGS sequence"/>
</dbReference>
<dbReference type="SUPFAM" id="SSF54631">
    <property type="entry name" value="CBS-domain pair"/>
    <property type="match status" value="2"/>
</dbReference>
<comment type="caution">
    <text evidence="4">The sequence shown here is derived from an EMBL/GenBank/DDBJ whole genome shotgun (WGS) entry which is preliminary data.</text>
</comment>
<dbReference type="Pfam" id="PF00571">
    <property type="entry name" value="CBS"/>
    <property type="match status" value="3"/>
</dbReference>
<evidence type="ECO:0000259" key="3">
    <source>
        <dbReference type="PROSITE" id="PS51371"/>
    </source>
</evidence>
<reference evidence="4 5" key="1">
    <citation type="journal article" date="2024" name="Science">
        <title>Giant polyketide synthase enzymes in the biosynthesis of giant marine polyether toxins.</title>
        <authorList>
            <person name="Fallon T.R."/>
            <person name="Shende V.V."/>
            <person name="Wierzbicki I.H."/>
            <person name="Pendleton A.L."/>
            <person name="Watervoot N.F."/>
            <person name="Auber R.P."/>
            <person name="Gonzalez D.J."/>
            <person name="Wisecaver J.H."/>
            <person name="Moore B.S."/>
        </authorList>
    </citation>
    <scope>NUCLEOTIDE SEQUENCE [LARGE SCALE GENOMIC DNA]</scope>
    <source>
        <strain evidence="4 5">12B1</strain>
    </source>
</reference>
<gene>
    <name evidence="4" type="ORF">AB1Y20_022594</name>
</gene>
<dbReference type="EMBL" id="JBGBPQ010000008">
    <property type="protein sequence ID" value="KAL1521039.1"/>
    <property type="molecule type" value="Genomic_DNA"/>
</dbReference>